<organism evidence="8 9">
    <name type="scientific">Flavobacterium azooxidireducens</name>
    <dbReference type="NCBI Taxonomy" id="1871076"/>
    <lineage>
        <taxon>Bacteria</taxon>
        <taxon>Pseudomonadati</taxon>
        <taxon>Bacteroidota</taxon>
        <taxon>Flavobacteriia</taxon>
        <taxon>Flavobacteriales</taxon>
        <taxon>Flavobacteriaceae</taxon>
        <taxon>Flavobacterium</taxon>
    </lineage>
</organism>
<dbReference type="RefSeq" id="WP_248434930.1">
    <property type="nucleotide sequence ID" value="NZ_CP096205.1"/>
</dbReference>
<comment type="cofactor">
    <cofactor evidence="2">
        <name>Mg(2+)</name>
        <dbReference type="ChEBI" id="CHEBI:18420"/>
    </cofactor>
</comment>
<dbReference type="InterPro" id="IPR045121">
    <property type="entry name" value="CoAse"/>
</dbReference>
<dbReference type="EMBL" id="CP096205">
    <property type="protein sequence ID" value="UPQ79639.1"/>
    <property type="molecule type" value="Genomic_DNA"/>
</dbReference>
<keyword evidence="3" id="KW-0479">Metal-binding</keyword>
<sequence length="212" mass="24207">MEFHDFLKYVPKIAKESLPATSAHLKMAPLFRQELLKEIDYDSYQPRKAAVLMLFYPKNNETHLVLIVRNTYPGVHSSQIAFPGGKVELEDESLAQTALREAEEEIGVDRMHVEIVKSFTDVYIPPSNFLVSPFLGISQKELEFVMQEDEVAGIIELSLRDFLDDNNVVMRKLTTSYANEIDVPAFLVKEYVVWGATAMMMSELKETIKMVL</sequence>
<dbReference type="Pfam" id="PF00293">
    <property type="entry name" value="NUDIX"/>
    <property type="match status" value="1"/>
</dbReference>
<proteinExistence type="predicted"/>
<gene>
    <name evidence="8" type="ORF">M0M57_02085</name>
</gene>
<feature type="domain" description="Nudix hydrolase" evidence="7">
    <location>
        <begin position="46"/>
        <end position="187"/>
    </location>
</feature>
<evidence type="ECO:0000256" key="3">
    <source>
        <dbReference type="ARBA" id="ARBA00022723"/>
    </source>
</evidence>
<accession>A0ABY4KG09</accession>
<dbReference type="CDD" id="cd03426">
    <property type="entry name" value="NUDIX_CoAse_Nudt7"/>
    <property type="match status" value="1"/>
</dbReference>
<evidence type="ECO:0000313" key="9">
    <source>
        <dbReference type="Proteomes" id="UP000830583"/>
    </source>
</evidence>
<reference evidence="8" key="1">
    <citation type="submission" date="2022-04" db="EMBL/GenBank/DDBJ databases">
        <title>Consumption of N2O by Flavobacterium azooxidireducens sp. nov. isolated from Decomposing Leaf Litter of Phragmites australis (Cav.).</title>
        <authorList>
            <person name="Behrendt U."/>
            <person name="Spanner T."/>
            <person name="Augustin J."/>
            <person name="Horn M.A."/>
            <person name="Kolb S."/>
            <person name="Ulrich A."/>
        </authorList>
    </citation>
    <scope>NUCLEOTIDE SEQUENCE</scope>
    <source>
        <strain evidence="8">IGB 4-14</strain>
    </source>
</reference>
<evidence type="ECO:0000256" key="2">
    <source>
        <dbReference type="ARBA" id="ARBA00001946"/>
    </source>
</evidence>
<evidence type="ECO:0000256" key="4">
    <source>
        <dbReference type="ARBA" id="ARBA00022801"/>
    </source>
</evidence>
<protein>
    <submittedName>
        <fullName evidence="8">CoA pyrophosphatase</fullName>
    </submittedName>
</protein>
<dbReference type="Proteomes" id="UP000830583">
    <property type="component" value="Chromosome"/>
</dbReference>
<dbReference type="PROSITE" id="PS51462">
    <property type="entry name" value="NUDIX"/>
    <property type="match status" value="1"/>
</dbReference>
<dbReference type="PANTHER" id="PTHR12992:SF11">
    <property type="entry name" value="MITOCHONDRIAL COENZYME A DIPHOSPHATASE NUDT8"/>
    <property type="match status" value="1"/>
</dbReference>
<keyword evidence="5" id="KW-0460">Magnesium</keyword>
<name>A0ABY4KG09_9FLAO</name>
<dbReference type="Gene3D" id="3.90.79.10">
    <property type="entry name" value="Nucleoside Triphosphate Pyrophosphohydrolase"/>
    <property type="match status" value="1"/>
</dbReference>
<comment type="cofactor">
    <cofactor evidence="1">
        <name>Mn(2+)</name>
        <dbReference type="ChEBI" id="CHEBI:29035"/>
    </cofactor>
</comment>
<dbReference type="PANTHER" id="PTHR12992">
    <property type="entry name" value="NUDIX HYDROLASE"/>
    <property type="match status" value="1"/>
</dbReference>
<dbReference type="InterPro" id="IPR000086">
    <property type="entry name" value="NUDIX_hydrolase_dom"/>
</dbReference>
<evidence type="ECO:0000256" key="5">
    <source>
        <dbReference type="ARBA" id="ARBA00022842"/>
    </source>
</evidence>
<evidence type="ECO:0000259" key="7">
    <source>
        <dbReference type="PROSITE" id="PS51462"/>
    </source>
</evidence>
<keyword evidence="9" id="KW-1185">Reference proteome</keyword>
<evidence type="ECO:0000256" key="6">
    <source>
        <dbReference type="ARBA" id="ARBA00023211"/>
    </source>
</evidence>
<keyword evidence="6" id="KW-0464">Manganese</keyword>
<dbReference type="InterPro" id="IPR015797">
    <property type="entry name" value="NUDIX_hydrolase-like_dom_sf"/>
</dbReference>
<keyword evidence="4" id="KW-0378">Hydrolase</keyword>
<dbReference type="SUPFAM" id="SSF55811">
    <property type="entry name" value="Nudix"/>
    <property type="match status" value="1"/>
</dbReference>
<evidence type="ECO:0000313" key="8">
    <source>
        <dbReference type="EMBL" id="UPQ79639.1"/>
    </source>
</evidence>
<evidence type="ECO:0000256" key="1">
    <source>
        <dbReference type="ARBA" id="ARBA00001936"/>
    </source>
</evidence>